<dbReference type="Proteomes" id="UP000274922">
    <property type="component" value="Unassembled WGS sequence"/>
</dbReference>
<keyword evidence="10" id="KW-1185">Reference proteome</keyword>
<evidence type="ECO:0000256" key="5">
    <source>
        <dbReference type="SAM" id="Phobius"/>
    </source>
</evidence>
<evidence type="ECO:0000259" key="6">
    <source>
        <dbReference type="Pfam" id="PF04116"/>
    </source>
</evidence>
<keyword evidence="3 5" id="KW-1133">Transmembrane helix</keyword>
<dbReference type="GO" id="GO:0016020">
    <property type="term" value="C:membrane"/>
    <property type="evidence" value="ECO:0007669"/>
    <property type="project" value="UniProtKB-SubCell"/>
</dbReference>
<gene>
    <name evidence="7" type="ORF">CAUPRSCDRAFT_2424</name>
    <name evidence="8" type="ORF">CXG81DRAFT_5920</name>
</gene>
<name>A0A4P9WTN0_9FUNG</name>
<evidence type="ECO:0000313" key="8">
    <source>
        <dbReference type="EMBL" id="RKP01401.1"/>
    </source>
</evidence>
<evidence type="ECO:0000313" key="9">
    <source>
        <dbReference type="Proteomes" id="UP000268535"/>
    </source>
</evidence>
<dbReference type="GO" id="GO:0008610">
    <property type="term" value="P:lipid biosynthetic process"/>
    <property type="evidence" value="ECO:0007669"/>
    <property type="project" value="InterPro"/>
</dbReference>
<dbReference type="EMBL" id="ML014173">
    <property type="protein sequence ID" value="RKP01401.1"/>
    <property type="molecule type" value="Genomic_DNA"/>
</dbReference>
<sequence length="245" mass="28417">PSEIVELLAPIVTYWVYATFFHVMSLLKLTSVELHRIPTDQALRPKNRVTVRGVLLQVAKQHLIEVAVGLALAFSDRPEDLTYWRVERPLVLVAKLFAGMLIMDTYQYWMHRLMHTHRGLYRRFHSVHHELTAPFAYGALYNHVVEGVVMDMAGAGIPKLLLRMHPWTSAIFYTLASLKTVDDHCGYALVSADSPLWWRCCWPLQALFSNNAAYHDVHHWGKGRQYNFAQPFFTFWDRAMGTEYE</sequence>
<reference evidence="7" key="3">
    <citation type="submission" date="2018-08" db="EMBL/GenBank/DDBJ databases">
        <title>Leveraging single-cell genomics to expand the Fungal Tree of Life.</title>
        <authorList>
            <consortium name="DOE Joint Genome Institute"/>
            <person name="Ahrendt S.R."/>
            <person name="Quandt C.A."/>
            <person name="Ciobanu D."/>
            <person name="Clum A."/>
            <person name="Salamov A."/>
            <person name="Andreopoulos B."/>
            <person name="Cheng J.-F."/>
            <person name="Woyke T."/>
            <person name="Pelin A."/>
            <person name="Henrissat B."/>
            <person name="Reynolds N."/>
            <person name="Benny G.L."/>
            <person name="Smith M.E."/>
            <person name="James T.Y."/>
            <person name="Grigoriev I.V."/>
        </authorList>
    </citation>
    <scope>NUCLEOTIDE SEQUENCE</scope>
    <source>
        <strain evidence="7">ATCC 52028</strain>
    </source>
</reference>
<dbReference type="InterPro" id="IPR006694">
    <property type="entry name" value="Fatty_acid_hydroxylase"/>
</dbReference>
<dbReference type="AlphaFoldDB" id="A0A4P9WTN0"/>
<feature type="transmembrane region" description="Helical" evidence="5">
    <location>
        <begin position="12"/>
        <end position="32"/>
    </location>
</feature>
<evidence type="ECO:0000256" key="4">
    <source>
        <dbReference type="ARBA" id="ARBA00023136"/>
    </source>
</evidence>
<keyword evidence="2 5" id="KW-0812">Transmembrane</keyword>
<organism evidence="7 9">
    <name type="scientific">Caulochytrium protostelioides</name>
    <dbReference type="NCBI Taxonomy" id="1555241"/>
    <lineage>
        <taxon>Eukaryota</taxon>
        <taxon>Fungi</taxon>
        <taxon>Fungi incertae sedis</taxon>
        <taxon>Chytridiomycota</taxon>
        <taxon>Chytridiomycota incertae sedis</taxon>
        <taxon>Chytridiomycetes</taxon>
        <taxon>Caulochytriales</taxon>
        <taxon>Caulochytriaceae</taxon>
        <taxon>Caulochytrium</taxon>
    </lineage>
</organism>
<feature type="domain" description="Fatty acid hydroxylase" evidence="6">
    <location>
        <begin position="97"/>
        <end position="242"/>
    </location>
</feature>
<evidence type="ECO:0000313" key="10">
    <source>
        <dbReference type="Proteomes" id="UP000274922"/>
    </source>
</evidence>
<dbReference type="Pfam" id="PF04116">
    <property type="entry name" value="FA_hydroxylase"/>
    <property type="match status" value="1"/>
</dbReference>
<comment type="subcellular location">
    <subcellularLocation>
        <location evidence="1">Membrane</location>
    </subcellularLocation>
</comment>
<evidence type="ECO:0000313" key="7">
    <source>
        <dbReference type="EMBL" id="RKO96042.1"/>
    </source>
</evidence>
<feature type="non-terminal residue" evidence="7">
    <location>
        <position position="245"/>
    </location>
</feature>
<reference evidence="9 10" key="1">
    <citation type="journal article" date="2018" name="Nat. Microbiol.">
        <title>Leveraging single-cell genomics to expand the fungal tree of life.</title>
        <authorList>
            <person name="Ahrendt S.R."/>
            <person name="Quandt C.A."/>
            <person name="Ciobanu D."/>
            <person name="Clum A."/>
            <person name="Salamov A."/>
            <person name="Andreopoulos B."/>
            <person name="Cheng J.F."/>
            <person name="Woyke T."/>
            <person name="Pelin A."/>
            <person name="Henrissat B."/>
            <person name="Reynolds N.K."/>
            <person name="Benny G.L."/>
            <person name="Smith M.E."/>
            <person name="James T.Y."/>
            <person name="Grigoriev I.V."/>
        </authorList>
    </citation>
    <scope>NUCLEOTIDE SEQUENCE [LARGE SCALE GENOMIC DNA]</scope>
    <source>
        <strain evidence="9 10">ATCC 52028</strain>
    </source>
</reference>
<dbReference type="InterPro" id="IPR050307">
    <property type="entry name" value="Sterol_Desaturase_Related"/>
</dbReference>
<accession>A0A4P9WTN0</accession>
<keyword evidence="4 5" id="KW-0472">Membrane</keyword>
<dbReference type="Proteomes" id="UP000268535">
    <property type="component" value="Unassembled WGS sequence"/>
</dbReference>
<proteinExistence type="predicted"/>
<evidence type="ECO:0000256" key="3">
    <source>
        <dbReference type="ARBA" id="ARBA00022989"/>
    </source>
</evidence>
<feature type="non-terminal residue" evidence="7">
    <location>
        <position position="1"/>
    </location>
</feature>
<dbReference type="OrthoDB" id="408954at2759"/>
<evidence type="ECO:0000256" key="2">
    <source>
        <dbReference type="ARBA" id="ARBA00022692"/>
    </source>
</evidence>
<reference evidence="8" key="2">
    <citation type="submission" date="2018-04" db="EMBL/GenBank/DDBJ databases">
        <title>Leveraging single-cell genomics to expand the Fungal Tree of Life.</title>
        <authorList>
            <consortium name="DOE Joint Genome Institute"/>
            <person name="Ahrendt S.R."/>
            <person name="Quandt C.A."/>
            <person name="Ciobanu D."/>
            <person name="Clum A."/>
            <person name="Salamov A."/>
            <person name="Andreopoulos B."/>
            <person name="Cheng J.-F."/>
            <person name="Woyke T."/>
            <person name="Pelin A."/>
            <person name="Henrissat B."/>
            <person name="Benny G.L."/>
            <person name="Smith M.E."/>
            <person name="James T.Y."/>
            <person name="Grigoriev I.V."/>
        </authorList>
    </citation>
    <scope>NUCLEOTIDE SEQUENCE</scope>
    <source>
        <strain evidence="8">ATCC 52028</strain>
    </source>
</reference>
<dbReference type="GO" id="GO:0016491">
    <property type="term" value="F:oxidoreductase activity"/>
    <property type="evidence" value="ECO:0007669"/>
    <property type="project" value="InterPro"/>
</dbReference>
<protein>
    <submittedName>
        <fullName evidence="7">Protein SUR2</fullName>
    </submittedName>
</protein>
<dbReference type="EMBL" id="ML010458">
    <property type="protein sequence ID" value="RKO96042.1"/>
    <property type="molecule type" value="Genomic_DNA"/>
</dbReference>
<dbReference type="PANTHER" id="PTHR11863">
    <property type="entry name" value="STEROL DESATURASE"/>
    <property type="match status" value="1"/>
</dbReference>
<dbReference type="STRING" id="1555241.A0A4P9WTN0"/>
<dbReference type="GO" id="GO:0005506">
    <property type="term" value="F:iron ion binding"/>
    <property type="evidence" value="ECO:0007669"/>
    <property type="project" value="InterPro"/>
</dbReference>
<evidence type="ECO:0000256" key="1">
    <source>
        <dbReference type="ARBA" id="ARBA00004370"/>
    </source>
</evidence>